<feature type="transmembrane region" description="Helical" evidence="10">
    <location>
        <begin position="689"/>
        <end position="711"/>
    </location>
</feature>
<keyword evidence="7 10" id="KW-0653">Protein transport</keyword>
<evidence type="ECO:0000256" key="10">
    <source>
        <dbReference type="RuleBase" id="RU365011"/>
    </source>
</evidence>
<dbReference type="GO" id="GO:0005789">
    <property type="term" value="C:endoplasmic reticulum membrane"/>
    <property type="evidence" value="ECO:0007669"/>
    <property type="project" value="UniProtKB-SubCell"/>
</dbReference>
<feature type="transmembrane region" description="Helical" evidence="10">
    <location>
        <begin position="654"/>
        <end position="677"/>
    </location>
</feature>
<evidence type="ECO:0000259" key="11">
    <source>
        <dbReference type="Pfam" id="PF07819"/>
    </source>
</evidence>
<keyword evidence="9 10" id="KW-0472">Membrane</keyword>
<evidence type="ECO:0000256" key="5">
    <source>
        <dbReference type="ARBA" id="ARBA00022801"/>
    </source>
</evidence>
<dbReference type="Proteomes" id="UP001530400">
    <property type="component" value="Unassembled WGS sequence"/>
</dbReference>
<comment type="similarity">
    <text evidence="2 10">Belongs to the GPI inositol-deacylase family.</text>
</comment>
<dbReference type="InterPro" id="IPR039529">
    <property type="entry name" value="PGAP1/BST1"/>
</dbReference>
<dbReference type="PANTHER" id="PTHR15495">
    <property type="entry name" value="NEGATIVE REGULATOR OF VESICLE FORMATION-RELATED"/>
    <property type="match status" value="1"/>
</dbReference>
<evidence type="ECO:0000256" key="9">
    <source>
        <dbReference type="ARBA" id="ARBA00023136"/>
    </source>
</evidence>
<dbReference type="EMBL" id="JALLPJ020001177">
    <property type="protein sequence ID" value="KAL3774819.1"/>
    <property type="molecule type" value="Genomic_DNA"/>
</dbReference>
<feature type="domain" description="GPI inositol-deacylase PGAP1-like alpha/beta" evidence="11">
    <location>
        <begin position="151"/>
        <end position="426"/>
    </location>
</feature>
<keyword evidence="6 10" id="KW-0256">Endoplasmic reticulum</keyword>
<keyword evidence="3 10" id="KW-0813">Transport</keyword>
<reference evidence="12 13" key="1">
    <citation type="submission" date="2024-10" db="EMBL/GenBank/DDBJ databases">
        <title>Updated reference genomes for cyclostephanoid diatoms.</title>
        <authorList>
            <person name="Roberts W.R."/>
            <person name="Alverson A.J."/>
        </authorList>
    </citation>
    <scope>NUCLEOTIDE SEQUENCE [LARGE SCALE GENOMIC DNA]</scope>
    <source>
        <strain evidence="12 13">AJA010-31</strain>
    </source>
</reference>
<dbReference type="AlphaFoldDB" id="A0ABD3NFH6"/>
<gene>
    <name evidence="12" type="ORF">ACHAWO_010353</name>
</gene>
<dbReference type="PROSITE" id="PS51257">
    <property type="entry name" value="PROKAR_LIPOPROTEIN"/>
    <property type="match status" value="1"/>
</dbReference>
<evidence type="ECO:0000313" key="12">
    <source>
        <dbReference type="EMBL" id="KAL3774819.1"/>
    </source>
</evidence>
<feature type="transmembrane region" description="Helical" evidence="10">
    <location>
        <begin position="557"/>
        <end position="581"/>
    </location>
</feature>
<evidence type="ECO:0000256" key="1">
    <source>
        <dbReference type="ARBA" id="ARBA00004477"/>
    </source>
</evidence>
<proteinExistence type="inferred from homology"/>
<evidence type="ECO:0000256" key="7">
    <source>
        <dbReference type="ARBA" id="ARBA00022927"/>
    </source>
</evidence>
<evidence type="ECO:0000313" key="13">
    <source>
        <dbReference type="Proteomes" id="UP001530400"/>
    </source>
</evidence>
<accession>A0ABD3NFH6</accession>
<feature type="transmembrane region" description="Helical" evidence="10">
    <location>
        <begin position="623"/>
        <end position="642"/>
    </location>
</feature>
<feature type="transmembrane region" description="Helical" evidence="10">
    <location>
        <begin position="21"/>
        <end position="42"/>
    </location>
</feature>
<evidence type="ECO:0000256" key="2">
    <source>
        <dbReference type="ARBA" id="ARBA00006931"/>
    </source>
</evidence>
<dbReference type="Pfam" id="PF07819">
    <property type="entry name" value="PGAP1"/>
    <property type="match status" value="1"/>
</dbReference>
<dbReference type="InterPro" id="IPR029058">
    <property type="entry name" value="AB_hydrolase_fold"/>
</dbReference>
<evidence type="ECO:0000256" key="6">
    <source>
        <dbReference type="ARBA" id="ARBA00022824"/>
    </source>
</evidence>
<evidence type="ECO:0000256" key="3">
    <source>
        <dbReference type="ARBA" id="ARBA00022448"/>
    </source>
</evidence>
<protein>
    <recommendedName>
        <fullName evidence="10">GPI inositol-deacylase</fullName>
        <ecNumber evidence="10">3.1.-.-</ecNumber>
    </recommendedName>
</protein>
<evidence type="ECO:0000256" key="4">
    <source>
        <dbReference type="ARBA" id="ARBA00022692"/>
    </source>
</evidence>
<name>A0ABD3NFH6_9STRA</name>
<keyword evidence="8 10" id="KW-1133">Transmembrane helix</keyword>
<evidence type="ECO:0000256" key="8">
    <source>
        <dbReference type="ARBA" id="ARBA00022989"/>
    </source>
</evidence>
<keyword evidence="5 10" id="KW-0378">Hydrolase</keyword>
<comment type="function">
    <text evidence="10">Involved in inositol deacylation of GPI-anchored proteins which plays important roles in the quality control and ER-associated degradation of GPI-anchored proteins.</text>
</comment>
<organism evidence="12 13">
    <name type="scientific">Cyclotella atomus</name>
    <dbReference type="NCBI Taxonomy" id="382360"/>
    <lineage>
        <taxon>Eukaryota</taxon>
        <taxon>Sar</taxon>
        <taxon>Stramenopiles</taxon>
        <taxon>Ochrophyta</taxon>
        <taxon>Bacillariophyta</taxon>
        <taxon>Coscinodiscophyceae</taxon>
        <taxon>Thalassiosirophycidae</taxon>
        <taxon>Stephanodiscales</taxon>
        <taxon>Stephanodiscaceae</taxon>
        <taxon>Cyclotella</taxon>
    </lineage>
</organism>
<dbReference type="InterPro" id="IPR012908">
    <property type="entry name" value="PGAP1-ab_dom-like"/>
</dbReference>
<comment type="caution">
    <text evidence="12">The sequence shown here is derived from an EMBL/GenBank/DDBJ whole genome shotgun (WGS) entry which is preliminary data.</text>
</comment>
<dbReference type="GO" id="GO:0015031">
    <property type="term" value="P:protein transport"/>
    <property type="evidence" value="ECO:0007669"/>
    <property type="project" value="UniProtKB-KW"/>
</dbReference>
<dbReference type="Gene3D" id="3.40.50.1820">
    <property type="entry name" value="alpha/beta hydrolase"/>
    <property type="match status" value="1"/>
</dbReference>
<dbReference type="GO" id="GO:0016787">
    <property type="term" value="F:hydrolase activity"/>
    <property type="evidence" value="ECO:0007669"/>
    <property type="project" value="UniProtKB-KW"/>
</dbReference>
<dbReference type="SUPFAM" id="SSF53474">
    <property type="entry name" value="alpha/beta-Hydrolases"/>
    <property type="match status" value="1"/>
</dbReference>
<keyword evidence="4 10" id="KW-0812">Transmembrane</keyword>
<dbReference type="EC" id="3.1.-.-" evidence="10"/>
<dbReference type="PANTHER" id="PTHR15495:SF7">
    <property type="entry name" value="GPI INOSITOL-DEACYLASE"/>
    <property type="match status" value="1"/>
</dbReference>
<comment type="subcellular location">
    <subcellularLocation>
        <location evidence="1">Endoplasmic reticulum membrane</location>
        <topology evidence="1">Multi-pass membrane protein</topology>
    </subcellularLocation>
</comment>
<feature type="transmembrane region" description="Helical" evidence="10">
    <location>
        <begin position="525"/>
        <end position="545"/>
    </location>
</feature>
<sequence length="874" mass="97966">MTLWRCRLAMKVNIMAATIKLILTITATTSCITSITLLIYGLTVAGPSFFNGQECTMTYSQFQFLPLRVVNSSSGVVKESRYRLLKFTDKRDPRHEHLYQVSGSMVENSDSQNDANRQGKGRLLEYTDNWCLLPQNISQAKQWKKAPYPHRGHPVLYIPGHWGSFSQARSIGAHGTRWTGHGLKSNKALYDMYESFQTGEGMNNGRNLGAPSSSSNDNEEMFMKWYQSSYSLMHLNGFVMDVYSLDFKEEGAALHPSRLLRQADFFTRSVETLVEGCDVDNAGLTIVAHSIGAWVVRIAIKMHPRLIENGWVKNVITLASPLRNVPYAVDAGIHDIASHLNDVNGLGNVTFISISGGLRDEMIPPEVCQIPSTLHDATNNATSEAFLATTTMGRNAKDTKYQYGMDHRAVVWCYDLLKVVREVIFALVVSSDQEMSSQSRLIIARRIILGKQFDGQFNFDDIVGRQRDELLADYGYFKTVAVQLASPYHLNSLLKLAISAILLDLHILVPLKHHYHRNGYGITKLLDAAMTSVIVPLLLLTAFSIRRAVSCSGHECQLLLGTVFILAQLSVMVYLLTYLVVAPATAAGLRRFFKWRTDASFDYRRAPFGTILLQYFYNQLRGLLFLSPLIVGGFYATNHVFLDKSDLAWNMTSVASYLFLSFLTLELQFIIKTMIVLSDYSSRNECSVAIIFLLAMVKSTHSTVIYALSLLNEWGQIDSDVYNDFLATTRSHVGSILGHHNELLICVITKIIPTFFALNAVCTYTTMRLQFNRSCDNENDELTKIKGETTSGQSERCLVPGIAQCAITWWYAWSVFTSYSQDDLLIPVYSTAVYVTYCLKCVPISVAAMDIYSAVANSDLTLCCSVAKDHNKKE</sequence>
<keyword evidence="13" id="KW-1185">Reference proteome</keyword>